<organism evidence="1 2">
    <name type="scientific">Plakobranchus ocellatus</name>
    <dbReference type="NCBI Taxonomy" id="259542"/>
    <lineage>
        <taxon>Eukaryota</taxon>
        <taxon>Metazoa</taxon>
        <taxon>Spiralia</taxon>
        <taxon>Lophotrochozoa</taxon>
        <taxon>Mollusca</taxon>
        <taxon>Gastropoda</taxon>
        <taxon>Heterobranchia</taxon>
        <taxon>Euthyneura</taxon>
        <taxon>Panpulmonata</taxon>
        <taxon>Sacoglossa</taxon>
        <taxon>Placobranchoidea</taxon>
        <taxon>Plakobranchidae</taxon>
        <taxon>Plakobranchus</taxon>
    </lineage>
</organism>
<sequence length="159" mass="17703">MRPVGTLSLRVRTRHRRPVLTVAQNPEIAFFVSMCTIKQPTNEQKRTFDGENLARLTSLSFGSRAPLGLAVAATRKRWEGVVAVVSAAAHTKQHGLSHARSRRLESIHGTAYRLSHTSRKLMFVRVRIGANLYTRQDTVANGANKNLTNFGIEDRGKGR</sequence>
<name>A0AAV4A8Z9_9GAST</name>
<comment type="caution">
    <text evidence="1">The sequence shown here is derived from an EMBL/GenBank/DDBJ whole genome shotgun (WGS) entry which is preliminary data.</text>
</comment>
<protein>
    <submittedName>
        <fullName evidence="1">Uncharacterized protein</fullName>
    </submittedName>
</protein>
<gene>
    <name evidence="1" type="ORF">PoB_003021800</name>
</gene>
<dbReference type="EMBL" id="BLXT01003729">
    <property type="protein sequence ID" value="GFO03713.1"/>
    <property type="molecule type" value="Genomic_DNA"/>
</dbReference>
<dbReference type="Proteomes" id="UP000735302">
    <property type="component" value="Unassembled WGS sequence"/>
</dbReference>
<keyword evidence="2" id="KW-1185">Reference proteome</keyword>
<proteinExistence type="predicted"/>
<evidence type="ECO:0000313" key="2">
    <source>
        <dbReference type="Proteomes" id="UP000735302"/>
    </source>
</evidence>
<reference evidence="1 2" key="1">
    <citation type="journal article" date="2021" name="Elife">
        <title>Chloroplast acquisition without the gene transfer in kleptoplastic sea slugs, Plakobranchus ocellatus.</title>
        <authorList>
            <person name="Maeda T."/>
            <person name="Takahashi S."/>
            <person name="Yoshida T."/>
            <person name="Shimamura S."/>
            <person name="Takaki Y."/>
            <person name="Nagai Y."/>
            <person name="Toyoda A."/>
            <person name="Suzuki Y."/>
            <person name="Arimoto A."/>
            <person name="Ishii H."/>
            <person name="Satoh N."/>
            <person name="Nishiyama T."/>
            <person name="Hasebe M."/>
            <person name="Maruyama T."/>
            <person name="Minagawa J."/>
            <person name="Obokata J."/>
            <person name="Shigenobu S."/>
        </authorList>
    </citation>
    <scope>NUCLEOTIDE SEQUENCE [LARGE SCALE GENOMIC DNA]</scope>
</reference>
<accession>A0AAV4A8Z9</accession>
<evidence type="ECO:0000313" key="1">
    <source>
        <dbReference type="EMBL" id="GFO03713.1"/>
    </source>
</evidence>
<dbReference type="AlphaFoldDB" id="A0AAV4A8Z9"/>